<reference evidence="15 16" key="1">
    <citation type="submission" date="2020-04" db="EMBL/GenBank/DDBJ databases">
        <authorList>
            <person name="Yoon J."/>
        </authorList>
    </citation>
    <scope>NUCLEOTIDE SEQUENCE [LARGE SCALE GENOMIC DNA]</scope>
    <source>
        <strain evidence="15 16">KMU-166</strain>
    </source>
</reference>
<dbReference type="CDD" id="cd01347">
    <property type="entry name" value="ligand_gated_channel"/>
    <property type="match status" value="1"/>
</dbReference>
<dbReference type="Pfam" id="PF00593">
    <property type="entry name" value="TonB_dep_Rec_b-barrel"/>
    <property type="match status" value="1"/>
</dbReference>
<keyword evidence="3 11" id="KW-1134">Transmembrane beta strand</keyword>
<dbReference type="InterPro" id="IPR000531">
    <property type="entry name" value="Beta-barrel_TonB"/>
</dbReference>
<evidence type="ECO:0000256" key="3">
    <source>
        <dbReference type="ARBA" id="ARBA00022452"/>
    </source>
</evidence>
<dbReference type="PANTHER" id="PTHR32552:SF81">
    <property type="entry name" value="TONB-DEPENDENT OUTER MEMBRANE RECEPTOR"/>
    <property type="match status" value="1"/>
</dbReference>
<evidence type="ECO:0000259" key="13">
    <source>
        <dbReference type="Pfam" id="PF00593"/>
    </source>
</evidence>
<dbReference type="Gene3D" id="2.40.170.20">
    <property type="entry name" value="TonB-dependent receptor, beta-barrel domain"/>
    <property type="match status" value="1"/>
</dbReference>
<comment type="subcellular location">
    <subcellularLocation>
        <location evidence="1 11">Cell outer membrane</location>
        <topology evidence="1 11">Multi-pass membrane protein</topology>
    </subcellularLocation>
</comment>
<dbReference type="PANTHER" id="PTHR32552">
    <property type="entry name" value="FERRICHROME IRON RECEPTOR-RELATED"/>
    <property type="match status" value="1"/>
</dbReference>
<evidence type="ECO:0000256" key="8">
    <source>
        <dbReference type="ARBA" id="ARBA00023077"/>
    </source>
</evidence>
<protein>
    <submittedName>
        <fullName evidence="15">TonB-dependent receptor</fullName>
    </submittedName>
</protein>
<evidence type="ECO:0000256" key="7">
    <source>
        <dbReference type="ARBA" id="ARBA00023065"/>
    </source>
</evidence>
<gene>
    <name evidence="15" type="ORF">HCU74_11590</name>
</gene>
<keyword evidence="16" id="KW-1185">Reference proteome</keyword>
<evidence type="ECO:0000256" key="11">
    <source>
        <dbReference type="PROSITE-ProRule" id="PRU01360"/>
    </source>
</evidence>
<comment type="similarity">
    <text evidence="11 12">Belongs to the TonB-dependent receptor family.</text>
</comment>
<keyword evidence="6" id="KW-0408">Iron</keyword>
<keyword evidence="4" id="KW-0410">Iron transport</keyword>
<evidence type="ECO:0000256" key="6">
    <source>
        <dbReference type="ARBA" id="ARBA00023004"/>
    </source>
</evidence>
<feature type="domain" description="TonB-dependent receptor plug" evidence="14">
    <location>
        <begin position="54"/>
        <end position="156"/>
    </location>
</feature>
<name>A0ABX1GGJ2_9GAMM</name>
<evidence type="ECO:0000256" key="9">
    <source>
        <dbReference type="ARBA" id="ARBA00023136"/>
    </source>
</evidence>
<evidence type="ECO:0000259" key="14">
    <source>
        <dbReference type="Pfam" id="PF07715"/>
    </source>
</evidence>
<dbReference type="Proteomes" id="UP000765845">
    <property type="component" value="Unassembled WGS sequence"/>
</dbReference>
<comment type="caution">
    <text evidence="15">The sequence shown here is derived from an EMBL/GenBank/DDBJ whole genome shotgun (WGS) entry which is preliminary data.</text>
</comment>
<dbReference type="InterPro" id="IPR036942">
    <property type="entry name" value="Beta-barrel_TonB_sf"/>
</dbReference>
<evidence type="ECO:0000256" key="2">
    <source>
        <dbReference type="ARBA" id="ARBA00022448"/>
    </source>
</evidence>
<dbReference type="EMBL" id="JAAWWK010000004">
    <property type="protein sequence ID" value="NKI18046.1"/>
    <property type="molecule type" value="Genomic_DNA"/>
</dbReference>
<accession>A0ABX1GGJ2</accession>
<dbReference type="Pfam" id="PF07715">
    <property type="entry name" value="Plug"/>
    <property type="match status" value="1"/>
</dbReference>
<dbReference type="InterPro" id="IPR012910">
    <property type="entry name" value="Plug_dom"/>
</dbReference>
<keyword evidence="10 11" id="KW-0998">Cell outer membrane</keyword>
<dbReference type="RefSeq" id="WP_168450579.1">
    <property type="nucleotide sequence ID" value="NZ_JAAWWK010000004.1"/>
</dbReference>
<keyword evidence="7" id="KW-0406">Ion transport</keyword>
<sequence length="711" mass="76850">MPSPTLFGKPLPSATVAVTTLTLLGSPAVLRAENPSPKLEEILVTGEPMQRQAIDTVSSISIVTGEDIQARNIRDIYDLLLRTPNVSAAKEDKFSVRGISNEGIGPGGTGRPTVSVFIDGARQAGRGVGNTWDVEQVEFYRGPQSTAFGPGSLAGAIVIQTTPPSTDAYTAKLKLGAANDSGREAGIALGGPIAGNLGFRYAAETNQTDGEVTNTTLDDDTWQARHRYMQRIKLGWAGDGRYSALLSVQGSKLREGNEYLPPNTAEQRISTDNVAGYYNDDSFVVLLRQQLVLSEAVTAALILTHSDSYNQRKGDYDVSAEDNGFFVNTTDTLNTALELRLNYRGEGLRAVAGFFRSRDELDGSSVTKGLKYNLGGVQARADADLFALRKANTHALYSEADIDITPAVTVTLGGRYEENTATNRSAFFVTGAYPIDPVTGTTTPTDISPALAAVLDSDTTADSSDAVFLPKLALSYQLSDTLSTFVSHSYGYRAGSVDFVSDGESPTYGPEYTRNTDLGVKLQLDNWFVQSTLFRVDYEDMQIGVRVDASNFRTDNAGSARAQGLELELRGDLTATLGVFAGIGYTDTEFTDYEDDGVDYAGNHFPNAPRLTANAGLSYHHPSGFFVNTSWARTEYSFVDRDNNDSLQADARDLFATRLGYQGDHIGAEIYAQNLGDKFYVTDRFNSPSLGIDAVFVGDPREVGARLHYTF</sequence>
<evidence type="ECO:0000256" key="1">
    <source>
        <dbReference type="ARBA" id="ARBA00004571"/>
    </source>
</evidence>
<evidence type="ECO:0000256" key="5">
    <source>
        <dbReference type="ARBA" id="ARBA00022692"/>
    </source>
</evidence>
<organism evidence="15 16">
    <name type="scientific">Spongiibacter thalassae</name>
    <dbReference type="NCBI Taxonomy" id="2721624"/>
    <lineage>
        <taxon>Bacteria</taxon>
        <taxon>Pseudomonadati</taxon>
        <taxon>Pseudomonadota</taxon>
        <taxon>Gammaproteobacteria</taxon>
        <taxon>Cellvibrionales</taxon>
        <taxon>Spongiibacteraceae</taxon>
        <taxon>Spongiibacter</taxon>
    </lineage>
</organism>
<keyword evidence="2 11" id="KW-0813">Transport</keyword>
<keyword evidence="8 12" id="KW-0798">TonB box</keyword>
<feature type="domain" description="TonB-dependent receptor-like beta-barrel" evidence="13">
    <location>
        <begin position="224"/>
        <end position="675"/>
    </location>
</feature>
<dbReference type="SUPFAM" id="SSF56935">
    <property type="entry name" value="Porins"/>
    <property type="match status" value="1"/>
</dbReference>
<evidence type="ECO:0000256" key="10">
    <source>
        <dbReference type="ARBA" id="ARBA00023237"/>
    </source>
</evidence>
<evidence type="ECO:0000256" key="4">
    <source>
        <dbReference type="ARBA" id="ARBA00022496"/>
    </source>
</evidence>
<dbReference type="PROSITE" id="PS52016">
    <property type="entry name" value="TONB_DEPENDENT_REC_3"/>
    <property type="match status" value="1"/>
</dbReference>
<evidence type="ECO:0000256" key="12">
    <source>
        <dbReference type="RuleBase" id="RU003357"/>
    </source>
</evidence>
<keyword evidence="9 11" id="KW-0472">Membrane</keyword>
<keyword evidence="15" id="KW-0675">Receptor</keyword>
<evidence type="ECO:0000313" key="15">
    <source>
        <dbReference type="EMBL" id="NKI18046.1"/>
    </source>
</evidence>
<dbReference type="InterPro" id="IPR039426">
    <property type="entry name" value="TonB-dep_rcpt-like"/>
</dbReference>
<evidence type="ECO:0000313" key="16">
    <source>
        <dbReference type="Proteomes" id="UP000765845"/>
    </source>
</evidence>
<proteinExistence type="inferred from homology"/>
<keyword evidence="5 11" id="KW-0812">Transmembrane</keyword>